<keyword evidence="3" id="KW-1185">Reference proteome</keyword>
<proteinExistence type="predicted"/>
<dbReference type="KEGG" id="dcb:C3Y92_02445"/>
<dbReference type="AlphaFoldDB" id="A0A4P6HQ32"/>
<dbReference type="PANTHER" id="PTHR21015">
    <property type="entry name" value="UDP-N-ACETYLGLUCOSAMINE--N-ACETYLMURAMYL-(PENTAPEPTIDE) PYROPHOSPHORYL-UNDECAPRENOL N-ACETYLGLUCOSAMINE TRANSFERASE 1"/>
    <property type="match status" value="1"/>
</dbReference>
<dbReference type="EMBL" id="CP026538">
    <property type="protein sequence ID" value="QAZ69417.1"/>
    <property type="molecule type" value="Genomic_DNA"/>
</dbReference>
<dbReference type="Proteomes" id="UP000293296">
    <property type="component" value="Chromosome"/>
</dbReference>
<gene>
    <name evidence="2" type="ORF">C3Y92_02445</name>
</gene>
<dbReference type="OrthoDB" id="5430398at2"/>
<evidence type="ECO:0000313" key="3">
    <source>
        <dbReference type="Proteomes" id="UP000293296"/>
    </source>
</evidence>
<dbReference type="InterPro" id="IPR007235">
    <property type="entry name" value="Glyco_trans_28_C"/>
</dbReference>
<protein>
    <recommendedName>
        <fullName evidence="1">Glycosyl transferase family 28 C-terminal domain-containing protein</fullName>
    </recommendedName>
</protein>
<accession>A0A4P6HQ32</accession>
<dbReference type="SUPFAM" id="SSF53756">
    <property type="entry name" value="UDP-Glycosyltransferase/glycogen phosphorylase"/>
    <property type="match status" value="1"/>
</dbReference>
<dbReference type="Pfam" id="PF04101">
    <property type="entry name" value="Glyco_tran_28_C"/>
    <property type="match status" value="1"/>
</dbReference>
<evidence type="ECO:0000259" key="1">
    <source>
        <dbReference type="Pfam" id="PF04101"/>
    </source>
</evidence>
<dbReference type="GO" id="GO:0016758">
    <property type="term" value="F:hexosyltransferase activity"/>
    <property type="evidence" value="ECO:0007669"/>
    <property type="project" value="InterPro"/>
</dbReference>
<sequence length="419" mass="45309">MPQEGSFCNAVGAIMSQVTDLRRVLVYTHNSIGLGHAVRVMAVIDGMRALLPSTDFLVLSGGSAPSIFLGEGIETIKLPGVRHDLDGPGQPFRPRYLHTLDRDAVFAWRGRLIRECLDAFAPDVVMVEHALAGLRGEAAPLLARARRLTPDGHVLVHLSRGIHCGAPMLLAPAASYPGLPPEAAVTGLYDAFYVLEERAVADVNREFFGDVAALEPRINYLGRIAARNAEELNGDKRVAELCLGRPLLLLSLGRHGRILELHARLLAALDRVPAALAGETLVVLDPYLPPEQVAAIKALPCAARVRFTPFIPCLEEIMAAAAVVVCRAGYNTVNELLVTGKPALVIPESHPSREQERRAGILSGRQAVVLTEQACLDGDPAAMLIDLLARPVRSATVRFDRFAVGRRIVADLRRLAREP</sequence>
<dbReference type="Gene3D" id="3.40.50.2000">
    <property type="entry name" value="Glycogen Phosphorylase B"/>
    <property type="match status" value="1"/>
</dbReference>
<feature type="domain" description="Glycosyl transferase family 28 C-terminal" evidence="1">
    <location>
        <begin position="304"/>
        <end position="378"/>
    </location>
</feature>
<evidence type="ECO:0000313" key="2">
    <source>
        <dbReference type="EMBL" id="QAZ69417.1"/>
    </source>
</evidence>
<name>A0A4P6HQ32_9BACT</name>
<reference evidence="2 3" key="1">
    <citation type="submission" date="2018-02" db="EMBL/GenBank/DDBJ databases">
        <title>Genome sequence of Desulfovibrio carbinolicus DSM 3852.</title>
        <authorList>
            <person name="Wilbanks E."/>
            <person name="Skennerton C.T."/>
            <person name="Orphan V.J."/>
        </authorList>
    </citation>
    <scope>NUCLEOTIDE SEQUENCE [LARGE SCALE GENOMIC DNA]</scope>
    <source>
        <strain evidence="2 3">DSM 3852</strain>
    </source>
</reference>
<dbReference type="PANTHER" id="PTHR21015:SF28">
    <property type="entry name" value="SLL1722 PROTEIN"/>
    <property type="match status" value="1"/>
</dbReference>
<organism evidence="2 3">
    <name type="scientific">Solidesulfovibrio carbinolicus</name>
    <dbReference type="NCBI Taxonomy" id="296842"/>
    <lineage>
        <taxon>Bacteria</taxon>
        <taxon>Pseudomonadati</taxon>
        <taxon>Thermodesulfobacteriota</taxon>
        <taxon>Desulfovibrionia</taxon>
        <taxon>Desulfovibrionales</taxon>
        <taxon>Desulfovibrionaceae</taxon>
        <taxon>Solidesulfovibrio</taxon>
    </lineage>
</organism>